<accession>A0A518HVQ0</accession>
<dbReference type="AlphaFoldDB" id="A0A518HVQ0"/>
<evidence type="ECO:0000313" key="4">
    <source>
        <dbReference type="Proteomes" id="UP000319004"/>
    </source>
</evidence>
<keyword evidence="1" id="KW-0732">Signal</keyword>
<dbReference type="NCBIfam" id="TIGR04294">
    <property type="entry name" value="pre_pil_HX9DG"/>
    <property type="match status" value="1"/>
</dbReference>
<dbReference type="KEGG" id="snep:Enr13x_47900"/>
<feature type="domain" description="DUF1559" evidence="2">
    <location>
        <begin position="441"/>
        <end position="481"/>
    </location>
</feature>
<organism evidence="3 4">
    <name type="scientific">Stieleria neptunia</name>
    <dbReference type="NCBI Taxonomy" id="2527979"/>
    <lineage>
        <taxon>Bacteria</taxon>
        <taxon>Pseudomonadati</taxon>
        <taxon>Planctomycetota</taxon>
        <taxon>Planctomycetia</taxon>
        <taxon>Pirellulales</taxon>
        <taxon>Pirellulaceae</taxon>
        <taxon>Stieleria</taxon>
    </lineage>
</organism>
<dbReference type="PANTHER" id="PTHR30093:SF2">
    <property type="entry name" value="TYPE II SECRETION SYSTEM PROTEIN H"/>
    <property type="match status" value="1"/>
</dbReference>
<dbReference type="InterPro" id="IPR011453">
    <property type="entry name" value="DUF1559"/>
</dbReference>
<dbReference type="InterPro" id="IPR045584">
    <property type="entry name" value="Pilin-like"/>
</dbReference>
<feature type="chain" id="PRO_5021716332" description="DUF1559 domain-containing protein" evidence="1">
    <location>
        <begin position="29"/>
        <end position="539"/>
    </location>
</feature>
<proteinExistence type="predicted"/>
<dbReference type="SUPFAM" id="SSF54523">
    <property type="entry name" value="Pili subunits"/>
    <property type="match status" value="1"/>
</dbReference>
<evidence type="ECO:0000256" key="1">
    <source>
        <dbReference type="SAM" id="SignalP"/>
    </source>
</evidence>
<dbReference type="InterPro" id="IPR027558">
    <property type="entry name" value="Pre_pil_HX9DG_C"/>
</dbReference>
<protein>
    <recommendedName>
        <fullName evidence="2">DUF1559 domain-containing protein</fullName>
    </recommendedName>
</protein>
<feature type="domain" description="DUF1559" evidence="2">
    <location>
        <begin position="500"/>
        <end position="523"/>
    </location>
</feature>
<dbReference type="Proteomes" id="UP000319004">
    <property type="component" value="Chromosome"/>
</dbReference>
<name>A0A518HVQ0_9BACT</name>
<gene>
    <name evidence="3" type="ORF">Enr13x_47900</name>
</gene>
<evidence type="ECO:0000259" key="2">
    <source>
        <dbReference type="Pfam" id="PF07596"/>
    </source>
</evidence>
<evidence type="ECO:0000313" key="3">
    <source>
        <dbReference type="EMBL" id="QDV44919.1"/>
    </source>
</evidence>
<reference evidence="3 4" key="1">
    <citation type="submission" date="2019-03" db="EMBL/GenBank/DDBJ databases">
        <title>Deep-cultivation of Planctomycetes and their phenomic and genomic characterization uncovers novel biology.</title>
        <authorList>
            <person name="Wiegand S."/>
            <person name="Jogler M."/>
            <person name="Boedeker C."/>
            <person name="Pinto D."/>
            <person name="Vollmers J."/>
            <person name="Rivas-Marin E."/>
            <person name="Kohn T."/>
            <person name="Peeters S.H."/>
            <person name="Heuer A."/>
            <person name="Rast P."/>
            <person name="Oberbeckmann S."/>
            <person name="Bunk B."/>
            <person name="Jeske O."/>
            <person name="Meyerdierks A."/>
            <person name="Storesund J.E."/>
            <person name="Kallscheuer N."/>
            <person name="Luecker S."/>
            <person name="Lage O.M."/>
            <person name="Pohl T."/>
            <person name="Merkel B.J."/>
            <person name="Hornburger P."/>
            <person name="Mueller R.-W."/>
            <person name="Bruemmer F."/>
            <person name="Labrenz M."/>
            <person name="Spormann A.M."/>
            <person name="Op den Camp H."/>
            <person name="Overmann J."/>
            <person name="Amann R."/>
            <person name="Jetten M.S.M."/>
            <person name="Mascher T."/>
            <person name="Medema M.H."/>
            <person name="Devos D.P."/>
            <person name="Kaster A.-K."/>
            <person name="Ovreas L."/>
            <person name="Rohde M."/>
            <person name="Galperin M.Y."/>
            <person name="Jogler C."/>
        </authorList>
    </citation>
    <scope>NUCLEOTIDE SEQUENCE [LARGE SCALE GENOMIC DNA]</scope>
    <source>
        <strain evidence="3 4">Enr13</strain>
    </source>
</reference>
<dbReference type="EMBL" id="CP037423">
    <property type="protein sequence ID" value="QDV44919.1"/>
    <property type="molecule type" value="Genomic_DNA"/>
</dbReference>
<feature type="signal peptide" evidence="1">
    <location>
        <begin position="1"/>
        <end position="28"/>
    </location>
</feature>
<sequence length="539" mass="58285" precursor="true">MISRKTLCSITACGLCWMVLLMPSVSSAQTAEKLSSQYIPDDAVAAGFLSPRQMLTSPEWELAPIEVAQAAGMQYVGVDPLNIDDVKVIVGMPGPMGPQAGAVIQFNVDTGIGQLNPMILNELEAKQVDGLEVYESRRPPIVRLHQAGPRTILVGSGGYLTKMLAAGEGGTGQVPSLVSRIPRRNGVTLVAGMQQIRPLVTGMLRQNAGLLPPPLRDLTEIGELTDALYVNMDYAPMSGSLMISAIGRDDDSAAKLEDALNQAIDFGRMIATSEMMNNVQGEDPVNQAMAKYIERLGTEIAAMIRPERKGKVVTVRLSGNMGTTGVLVGLLMPAVQASRAAARRMQASNELKQIGLAMHNYHSVYKSLPDRAIRDENGKALLSWRVAILPFIEQQALYEQFHLDEPWDSPNNRPLLDQMPRTYADPSAIVPPGHTVFQVPQGEELMFHDAGPTAFRDVRDGLSNTIMAIESSSQAAVPWTKPVDLEIDLTDPLAETGDSRPGGFHVLMGDGAVRFIADAIDPEVFKKLLTRAGAEPVNF</sequence>
<keyword evidence="4" id="KW-1185">Reference proteome</keyword>
<dbReference type="PANTHER" id="PTHR30093">
    <property type="entry name" value="GENERAL SECRETION PATHWAY PROTEIN G"/>
    <property type="match status" value="1"/>
</dbReference>
<feature type="domain" description="DUF1559" evidence="2">
    <location>
        <begin position="336"/>
        <end position="423"/>
    </location>
</feature>
<dbReference type="Pfam" id="PF07596">
    <property type="entry name" value="SBP_bac_10"/>
    <property type="match status" value="3"/>
</dbReference>